<keyword evidence="4" id="KW-1185">Reference proteome</keyword>
<evidence type="ECO:0000313" key="3">
    <source>
        <dbReference type="EMBL" id="KAK9502076.1"/>
    </source>
</evidence>
<reference evidence="3 4" key="1">
    <citation type="submission" date="2022-12" db="EMBL/GenBank/DDBJ databases">
        <title>Chromosome-level genome assembly of true bugs.</title>
        <authorList>
            <person name="Ma L."/>
            <person name="Li H."/>
        </authorList>
    </citation>
    <scope>NUCLEOTIDE SEQUENCE [LARGE SCALE GENOMIC DNA]</scope>
    <source>
        <strain evidence="3">Lab_2022b</strain>
    </source>
</reference>
<proteinExistence type="predicted"/>
<dbReference type="EMBL" id="JAPXFL010000009">
    <property type="protein sequence ID" value="KAK9502076.1"/>
    <property type="molecule type" value="Genomic_DNA"/>
</dbReference>
<dbReference type="Proteomes" id="UP001461498">
    <property type="component" value="Unassembled WGS sequence"/>
</dbReference>
<evidence type="ECO:0000313" key="4">
    <source>
        <dbReference type="Proteomes" id="UP001461498"/>
    </source>
</evidence>
<dbReference type="PANTHER" id="PTHR12771">
    <property type="entry name" value="ENGULFMENT AND CELL MOTILITY"/>
    <property type="match status" value="1"/>
</dbReference>
<keyword evidence="1" id="KW-1133">Transmembrane helix</keyword>
<dbReference type="InterPro" id="IPR050868">
    <property type="entry name" value="ELMO_domain-containing"/>
</dbReference>
<organism evidence="3 4">
    <name type="scientific">Rhynocoris fuscipes</name>
    <dbReference type="NCBI Taxonomy" id="488301"/>
    <lineage>
        <taxon>Eukaryota</taxon>
        <taxon>Metazoa</taxon>
        <taxon>Ecdysozoa</taxon>
        <taxon>Arthropoda</taxon>
        <taxon>Hexapoda</taxon>
        <taxon>Insecta</taxon>
        <taxon>Pterygota</taxon>
        <taxon>Neoptera</taxon>
        <taxon>Paraneoptera</taxon>
        <taxon>Hemiptera</taxon>
        <taxon>Heteroptera</taxon>
        <taxon>Panheteroptera</taxon>
        <taxon>Cimicomorpha</taxon>
        <taxon>Reduviidae</taxon>
        <taxon>Harpactorinae</taxon>
        <taxon>Harpactorini</taxon>
        <taxon>Rhynocoris</taxon>
    </lineage>
</organism>
<keyword evidence="1" id="KW-0812">Transmembrane</keyword>
<accession>A0AAW1CUG1</accession>
<comment type="caution">
    <text evidence="3">The sequence shown here is derived from an EMBL/GenBank/DDBJ whole genome shotgun (WGS) entry which is preliminary data.</text>
</comment>
<dbReference type="Pfam" id="PF04727">
    <property type="entry name" value="ELMO_CED12"/>
    <property type="match status" value="1"/>
</dbReference>
<dbReference type="PANTHER" id="PTHR12771:SF2">
    <property type="entry name" value="ELMO DOMAIN-CONTAINING PROTEIN 3"/>
    <property type="match status" value="1"/>
</dbReference>
<dbReference type="PROSITE" id="PS51335">
    <property type="entry name" value="ELMO"/>
    <property type="match status" value="1"/>
</dbReference>
<dbReference type="AlphaFoldDB" id="A0AAW1CUG1"/>
<protein>
    <recommendedName>
        <fullName evidence="2">ELMO domain-containing protein</fullName>
    </recommendedName>
</protein>
<evidence type="ECO:0000259" key="2">
    <source>
        <dbReference type="PROSITE" id="PS51335"/>
    </source>
</evidence>
<feature type="transmembrane region" description="Helical" evidence="1">
    <location>
        <begin position="238"/>
        <end position="258"/>
    </location>
</feature>
<feature type="domain" description="ELMO" evidence="2">
    <location>
        <begin position="129"/>
        <end position="282"/>
    </location>
</feature>
<name>A0AAW1CUG1_9HEMI</name>
<gene>
    <name evidence="3" type="ORF">O3M35_012679</name>
</gene>
<sequence>MDSVIESSSVTTNIIDKNEEWINNKTQNVTKIQTREEAIEEWSKVPTILSNNLQIKSEITSPIISIEEAIQHFKTYDFPKITGKAAIEKTKFSELFRWVKPSNLNDELLVERTFVTSLTQCSLDWSDVIQCRILQTIYKKLTGAQIDCPQRGTHWQLVGFQGNDPATDLRGVGLFGLLQFLYLTTDEMLPLGHKLYKVANADDQPFPLAVLSLNLTNIVLNIFNNGKLNRECNTRKSVVNTLNLFYAALLVYTFNIWVTQKKTIKDSGYILKDAERYCSRNVKKVLKDLPKNLQKYDANNLSDI</sequence>
<keyword evidence="1" id="KW-0472">Membrane</keyword>
<evidence type="ECO:0000256" key="1">
    <source>
        <dbReference type="SAM" id="Phobius"/>
    </source>
</evidence>
<dbReference type="InterPro" id="IPR006816">
    <property type="entry name" value="ELMO_dom"/>
</dbReference>